<feature type="region of interest" description="Disordered" evidence="3">
    <location>
        <begin position="126"/>
        <end position="161"/>
    </location>
</feature>
<dbReference type="GO" id="GO:0003677">
    <property type="term" value="F:DNA binding"/>
    <property type="evidence" value="ECO:0007669"/>
    <property type="project" value="UniProtKB-KW"/>
</dbReference>
<evidence type="ECO:0000259" key="4">
    <source>
        <dbReference type="PROSITE" id="PS51517"/>
    </source>
</evidence>
<gene>
    <name evidence="5" type="ORF">N7532_002947</name>
</gene>
<evidence type="ECO:0000256" key="1">
    <source>
        <dbReference type="ARBA" id="ARBA00023125"/>
    </source>
</evidence>
<dbReference type="InterPro" id="IPR052605">
    <property type="entry name" value="Fungal_trans_regulator"/>
</dbReference>
<keyword evidence="1 2" id="KW-0238">DNA-binding</keyword>
<dbReference type="InterPro" id="IPR024061">
    <property type="entry name" value="NDT80_DNA-bd_dom"/>
</dbReference>
<name>A0A9W9G2W8_9EURO</name>
<dbReference type="Proteomes" id="UP001149074">
    <property type="component" value="Unassembled WGS sequence"/>
</dbReference>
<dbReference type="PANTHER" id="PTHR35144:SF1">
    <property type="entry name" value="PROTEIN PACG"/>
    <property type="match status" value="1"/>
</dbReference>
<dbReference type="GO" id="GO:0003700">
    <property type="term" value="F:DNA-binding transcription factor activity"/>
    <property type="evidence" value="ECO:0007669"/>
    <property type="project" value="UniProtKB-UniRule"/>
</dbReference>
<dbReference type="GO" id="GO:0045944">
    <property type="term" value="P:positive regulation of transcription by RNA polymerase II"/>
    <property type="evidence" value="ECO:0007669"/>
    <property type="project" value="TreeGrafter"/>
</dbReference>
<feature type="region of interest" description="Disordered" evidence="3">
    <location>
        <begin position="394"/>
        <end position="443"/>
    </location>
</feature>
<organism evidence="5 6">
    <name type="scientific">Penicillium argentinense</name>
    <dbReference type="NCBI Taxonomy" id="1131581"/>
    <lineage>
        <taxon>Eukaryota</taxon>
        <taxon>Fungi</taxon>
        <taxon>Dikarya</taxon>
        <taxon>Ascomycota</taxon>
        <taxon>Pezizomycotina</taxon>
        <taxon>Eurotiomycetes</taxon>
        <taxon>Eurotiomycetidae</taxon>
        <taxon>Eurotiales</taxon>
        <taxon>Aspergillaceae</taxon>
        <taxon>Penicillium</taxon>
    </lineage>
</organism>
<proteinExistence type="predicted"/>
<comment type="caution">
    <text evidence="5">The sequence shown here is derived from an EMBL/GenBank/DDBJ whole genome shotgun (WGS) entry which is preliminary data.</text>
</comment>
<feature type="compositionally biased region" description="Polar residues" evidence="3">
    <location>
        <begin position="404"/>
        <end position="424"/>
    </location>
</feature>
<dbReference type="Pfam" id="PF05224">
    <property type="entry name" value="NDT80_PhoG"/>
    <property type="match status" value="1"/>
</dbReference>
<dbReference type="InterPro" id="IPR008967">
    <property type="entry name" value="p53-like_TF_DNA-bd_sf"/>
</dbReference>
<accession>A0A9W9G2W8</accession>
<dbReference type="RefSeq" id="XP_056478413.1">
    <property type="nucleotide sequence ID" value="XM_056615441.1"/>
</dbReference>
<dbReference type="GO" id="GO:0000228">
    <property type="term" value="C:nuclear chromosome"/>
    <property type="evidence" value="ECO:0007669"/>
    <property type="project" value="TreeGrafter"/>
</dbReference>
<dbReference type="SUPFAM" id="SSF49417">
    <property type="entry name" value="p53-like transcription factors"/>
    <property type="match status" value="1"/>
</dbReference>
<feature type="DNA-binding region" description="NDT80" evidence="2">
    <location>
        <begin position="1"/>
        <end position="233"/>
    </location>
</feature>
<dbReference type="Gene3D" id="2.60.40.1390">
    <property type="entry name" value="NDT80 DNA-binding domain"/>
    <property type="match status" value="2"/>
</dbReference>
<dbReference type="InterPro" id="IPR037141">
    <property type="entry name" value="NDT80_DNA-bd_dom_sf"/>
</dbReference>
<protein>
    <recommendedName>
        <fullName evidence="4">NDT80 domain-containing protein</fullName>
    </recommendedName>
</protein>
<dbReference type="PROSITE" id="PS51517">
    <property type="entry name" value="NDT80"/>
    <property type="match status" value="1"/>
</dbReference>
<dbReference type="EMBL" id="JAPQKI010000003">
    <property type="protein sequence ID" value="KAJ5110302.1"/>
    <property type="molecule type" value="Genomic_DNA"/>
</dbReference>
<dbReference type="OrthoDB" id="4226760at2759"/>
<keyword evidence="6" id="KW-1185">Reference proteome</keyword>
<reference evidence="5" key="2">
    <citation type="journal article" date="2023" name="IMA Fungus">
        <title>Comparative genomic study of the Penicillium genus elucidates a diverse pangenome and 15 lateral gene transfer events.</title>
        <authorList>
            <person name="Petersen C."/>
            <person name="Sorensen T."/>
            <person name="Nielsen M.R."/>
            <person name="Sondergaard T.E."/>
            <person name="Sorensen J.L."/>
            <person name="Fitzpatrick D.A."/>
            <person name="Frisvad J.C."/>
            <person name="Nielsen K.L."/>
        </authorList>
    </citation>
    <scope>NUCLEOTIDE SEQUENCE</scope>
    <source>
        <strain evidence="5">IBT 30761</strain>
    </source>
</reference>
<reference evidence="5" key="1">
    <citation type="submission" date="2022-11" db="EMBL/GenBank/DDBJ databases">
        <authorList>
            <person name="Petersen C."/>
        </authorList>
    </citation>
    <scope>NUCLEOTIDE SEQUENCE</scope>
    <source>
        <strain evidence="5">IBT 30761</strain>
    </source>
</reference>
<evidence type="ECO:0000313" key="5">
    <source>
        <dbReference type="EMBL" id="KAJ5110302.1"/>
    </source>
</evidence>
<sequence length="500" mass="54907">MSALGDESAGHVPETWLDFLPMQATPDSILYGKNGQRVSFLPRARLGGRFLLAKEPLEGGNDGDFLTCYRRNLFSVAGLLSIDEWPTWALPSGMVRDPSGQDSKITGLFARLKAVESWDSTEVTITSGANRSNATTERGARPADIPLLPPSRDGDASGTSSEHLEIQFSWERLQFRSATANNGKRRKEIRQQFKVIIAILGSKEDGTCILIAELASSFLTVRGRSPKSFAASEASQVPGLDLYQPENDVTGLDMHLPGPSASDWTSTPEVSFFDPYASYIFSDPSQELVYSQTMWDWMNPSVSLLTTSTSILDTEQPMEQEADIVCAGYESQHCVTDTPDYRQLSGHHLMSMAAPCRQGAIAELNPDEVSWAPGLHEGPGHGLLPADSVSISAFTPDHSALPEHTSSPRGATTSTVSVEGQTSDASKKQRTEPNSTPRTSGEIQSRYKYIPIGISGWQPPIEPVYWPHPWSHIVRGSEVIGDLYRTKPYYTHLEHKRVRV</sequence>
<evidence type="ECO:0000313" key="6">
    <source>
        <dbReference type="Proteomes" id="UP001149074"/>
    </source>
</evidence>
<dbReference type="PANTHER" id="PTHR35144">
    <property type="entry name" value="MEIOSIS-SPECIFIC TRANSCRIPTION FACTOR NDT80"/>
    <property type="match status" value="1"/>
</dbReference>
<dbReference type="AlphaFoldDB" id="A0A9W9G2W8"/>
<feature type="compositionally biased region" description="Polar residues" evidence="3">
    <location>
        <begin position="432"/>
        <end position="443"/>
    </location>
</feature>
<feature type="domain" description="NDT80" evidence="4">
    <location>
        <begin position="1"/>
        <end position="233"/>
    </location>
</feature>
<feature type="compositionally biased region" description="Polar residues" evidence="3">
    <location>
        <begin position="126"/>
        <end position="136"/>
    </location>
</feature>
<dbReference type="GO" id="GO:0051321">
    <property type="term" value="P:meiotic cell cycle"/>
    <property type="evidence" value="ECO:0007669"/>
    <property type="project" value="TreeGrafter"/>
</dbReference>
<dbReference type="GeneID" id="81354420"/>
<evidence type="ECO:0000256" key="3">
    <source>
        <dbReference type="SAM" id="MobiDB-lite"/>
    </source>
</evidence>
<evidence type="ECO:0000256" key="2">
    <source>
        <dbReference type="PROSITE-ProRule" id="PRU00850"/>
    </source>
</evidence>